<dbReference type="AlphaFoldDB" id="A0A653B3B5"/>
<dbReference type="EMBL" id="LR130779">
    <property type="protein sequence ID" value="VDN63162.1"/>
    <property type="molecule type" value="Genomic_DNA"/>
</dbReference>
<comment type="similarity">
    <text evidence="1">Belongs to the DadA oxidoreductase family.</text>
</comment>
<dbReference type="PANTHER" id="PTHR13847">
    <property type="entry name" value="SARCOSINE DEHYDROGENASE-RELATED"/>
    <property type="match status" value="1"/>
</dbReference>
<keyword evidence="2 3" id="KW-0560">Oxidoreductase</keyword>
<dbReference type="PANTHER" id="PTHR13847:SF280">
    <property type="entry name" value="D-AMINO ACID DEHYDROGENASE"/>
    <property type="match status" value="1"/>
</dbReference>
<proteinExistence type="inferred from homology"/>
<reference evidence="3" key="1">
    <citation type="submission" date="2018-11" db="EMBL/GenBank/DDBJ databases">
        <authorList>
            <consortium name="Genoscope - CEA"/>
            <person name="William W."/>
        </authorList>
    </citation>
    <scope>NUCLEOTIDE SEQUENCE [LARGE SCALE GENOMIC DNA]</scope>
    <source>
        <strain evidence="3">T9AD</strain>
    </source>
</reference>
<evidence type="ECO:0000256" key="2">
    <source>
        <dbReference type="ARBA" id="ARBA00023002"/>
    </source>
</evidence>
<dbReference type="GO" id="GO:0055130">
    <property type="term" value="P:D-alanine catabolic process"/>
    <property type="evidence" value="ECO:0007669"/>
    <property type="project" value="TreeGrafter"/>
</dbReference>
<dbReference type="SUPFAM" id="SSF54373">
    <property type="entry name" value="FAD-linked reductases, C-terminal domain"/>
    <property type="match status" value="1"/>
</dbReference>
<dbReference type="SUPFAM" id="SSF51905">
    <property type="entry name" value="FAD/NAD(P)-binding domain"/>
    <property type="match status" value="1"/>
</dbReference>
<dbReference type="EC" id="1.4.99.-" evidence="3"/>
<dbReference type="GO" id="GO:0005737">
    <property type="term" value="C:cytoplasm"/>
    <property type="evidence" value="ECO:0007669"/>
    <property type="project" value="TreeGrafter"/>
</dbReference>
<dbReference type="NCBIfam" id="NF001933">
    <property type="entry name" value="PRK00711.1"/>
    <property type="match status" value="1"/>
</dbReference>
<dbReference type="Gene3D" id="3.30.9.10">
    <property type="entry name" value="D-Amino Acid Oxidase, subunit A, domain 2"/>
    <property type="match status" value="1"/>
</dbReference>
<sequence length="413" mass="44846">MMRVAVIGGGVIGLTTAYALVRQGYRVDLIEQRDEVALETSFANGGQLSYRYVAPLADAGVPLQALSWMLQGNAPLRFRPSLNPRQWHWCLRFLLACRRSVNQRNAEHLLRLALYSQSVLQEWREHELLDDFSWRANGKLVIYRNASSLHKAQAGVDPAHQRLLGAEQCIELEPALAALAGRFKGGIFAAGDEVGDCHQFCRQLLRKLRGHPTFRLHTGQRVSGLPLERGKVRAVALAGKELEVDQVVVAAGIGSVELLRPLGLRLPIYPLKGYSLTLPLADRAAGPETNVTDYDNKVVYARLGQRLRVAAMVDIGSWDASPDPGRLAALQRLAQASFPAAGDYAAAETWAGMRPATPEGTPLLGASGIDNLWLNVGHGSLGFTLACGSAEAVTQLIGRQRPAISLEGMKLAS</sequence>
<dbReference type="GO" id="GO:0005886">
    <property type="term" value="C:plasma membrane"/>
    <property type="evidence" value="ECO:0007669"/>
    <property type="project" value="TreeGrafter"/>
</dbReference>
<name>A0A653B3B5_ECTOL</name>
<organism evidence="3">
    <name type="scientific">Ectopseudomonas oleovorans</name>
    <name type="common">Pseudomonas oleovorans</name>
    <dbReference type="NCBI Taxonomy" id="301"/>
    <lineage>
        <taxon>Bacteria</taxon>
        <taxon>Pseudomonadati</taxon>
        <taxon>Pseudomonadota</taxon>
        <taxon>Gammaproteobacteria</taxon>
        <taxon>Pseudomonadales</taxon>
        <taxon>Pseudomonadaceae</taxon>
        <taxon>Ectopseudomonas</taxon>
    </lineage>
</organism>
<dbReference type="InterPro" id="IPR006076">
    <property type="entry name" value="FAD-dep_OxRdtase"/>
</dbReference>
<gene>
    <name evidence="3" type="primary">dadA</name>
    <name evidence="3" type="ORF">POT9AD_2187</name>
</gene>
<evidence type="ECO:0000313" key="3">
    <source>
        <dbReference type="EMBL" id="VDN63162.1"/>
    </source>
</evidence>
<evidence type="ECO:0000256" key="1">
    <source>
        <dbReference type="ARBA" id="ARBA00009410"/>
    </source>
</evidence>
<protein>
    <submittedName>
        <fullName evidence="3">D-amino acid dehydrogenase 2</fullName>
        <ecNumber evidence="3">1.4.99.-</ecNumber>
    </submittedName>
</protein>
<dbReference type="Gene3D" id="3.50.50.60">
    <property type="entry name" value="FAD/NAD(P)-binding domain"/>
    <property type="match status" value="2"/>
</dbReference>
<dbReference type="Pfam" id="PF01266">
    <property type="entry name" value="DAO"/>
    <property type="match status" value="1"/>
</dbReference>
<accession>A0A653B3B5</accession>
<dbReference type="GO" id="GO:0008718">
    <property type="term" value="F:D-amino-acid dehydrogenase activity"/>
    <property type="evidence" value="ECO:0007669"/>
    <property type="project" value="TreeGrafter"/>
</dbReference>
<dbReference type="InterPro" id="IPR036188">
    <property type="entry name" value="FAD/NAD-bd_sf"/>
</dbReference>